<evidence type="ECO:0000256" key="7">
    <source>
        <dbReference type="ARBA" id="ARBA00022989"/>
    </source>
</evidence>
<feature type="transmembrane region" description="Helical" evidence="9">
    <location>
        <begin position="51"/>
        <end position="67"/>
    </location>
</feature>
<dbReference type="STRING" id="169679.CSACC_17880"/>
<reference evidence="10 11" key="1">
    <citation type="submission" date="2016-05" db="EMBL/GenBank/DDBJ databases">
        <title>Microbial solvent formation.</title>
        <authorList>
            <person name="Poehlein A."/>
            <person name="Montoya Solano J.D."/>
            <person name="Flitsch S."/>
            <person name="Krabben P."/>
            <person name="Duerre P."/>
            <person name="Daniel R."/>
        </authorList>
    </citation>
    <scope>NUCLEOTIDE SEQUENCE [LARGE SCALE GENOMIC DNA]</scope>
    <source>
        <strain evidence="10 11">L1-8</strain>
    </source>
</reference>
<feature type="transmembrane region" description="Helical" evidence="9">
    <location>
        <begin position="79"/>
        <end position="99"/>
    </location>
</feature>
<keyword evidence="5 9" id="KW-0812">Transmembrane</keyword>
<dbReference type="AlphaFoldDB" id="A0A1S8NCX5"/>
<feature type="transmembrane region" description="Helical" evidence="9">
    <location>
        <begin position="12"/>
        <end position="31"/>
    </location>
</feature>
<comment type="similarity">
    <text evidence="1">Belongs to the KdgT transporter family.</text>
</comment>
<keyword evidence="2" id="KW-0813">Transport</keyword>
<keyword evidence="7 9" id="KW-1133">Transmembrane helix</keyword>
<dbReference type="InterPro" id="IPR004684">
    <property type="entry name" value="2keto-3dGluconate_permease"/>
</dbReference>
<proteinExistence type="inferred from homology"/>
<evidence type="ECO:0000256" key="6">
    <source>
        <dbReference type="ARBA" id="ARBA00022847"/>
    </source>
</evidence>
<feature type="transmembrane region" description="Helical" evidence="9">
    <location>
        <begin position="283"/>
        <end position="304"/>
    </location>
</feature>
<sequence length="313" mass="33933">MKFKILKNMQKVPGGMMLIPMFITALINTIFPQVLNIGNPLTAMFTSKGTMTIIGIMLFCMGIQIDLSQIKNMMKRGGVILGLKLVLNVFVGVAIIRYFGIDGFLGISATAWIACITSCNPGLYIALMQDCGDKIDKSTFILMNIVGLPFIPVCILSFASGGGLDINSLLATCIPFILGMLIGYLDSEIKEFTKDGVKFLLPFLGFCLGGGIDLKTVVHSWYHGMFLYLAYMLLNWPILLWVDRKILKQRGHSSTAICCVAGLSLTVPALMEGVSGAYAANTAMAVAQLSFVVFISAIITPVLVNMINKTETA</sequence>
<evidence type="ECO:0000313" key="11">
    <source>
        <dbReference type="Proteomes" id="UP000191154"/>
    </source>
</evidence>
<evidence type="ECO:0000256" key="9">
    <source>
        <dbReference type="SAM" id="Phobius"/>
    </source>
</evidence>
<dbReference type="RefSeq" id="WP_077864596.1">
    <property type="nucleotide sequence ID" value="NZ_LZYZ01000002.1"/>
</dbReference>
<feature type="transmembrane region" description="Helical" evidence="9">
    <location>
        <begin position="220"/>
        <end position="242"/>
    </location>
</feature>
<feature type="transmembrane region" description="Helical" evidence="9">
    <location>
        <begin position="197"/>
        <end position="214"/>
    </location>
</feature>
<feature type="transmembrane region" description="Helical" evidence="9">
    <location>
        <begin position="254"/>
        <end position="271"/>
    </location>
</feature>
<evidence type="ECO:0000313" key="10">
    <source>
        <dbReference type="EMBL" id="OOM14327.1"/>
    </source>
</evidence>
<feature type="transmembrane region" description="Helical" evidence="9">
    <location>
        <begin position="166"/>
        <end position="185"/>
    </location>
</feature>
<evidence type="ECO:0000256" key="8">
    <source>
        <dbReference type="ARBA" id="ARBA00023136"/>
    </source>
</evidence>
<keyword evidence="8 9" id="KW-0472">Membrane</keyword>
<dbReference type="EMBL" id="LZYZ01000002">
    <property type="protein sequence ID" value="OOM14327.1"/>
    <property type="molecule type" value="Genomic_DNA"/>
</dbReference>
<comment type="caution">
    <text evidence="10">The sequence shown here is derived from an EMBL/GenBank/DDBJ whole genome shotgun (WGS) entry which is preliminary data.</text>
</comment>
<evidence type="ECO:0000256" key="4">
    <source>
        <dbReference type="ARBA" id="ARBA00022597"/>
    </source>
</evidence>
<organism evidence="10 11">
    <name type="scientific">Clostridium saccharobutylicum</name>
    <dbReference type="NCBI Taxonomy" id="169679"/>
    <lineage>
        <taxon>Bacteria</taxon>
        <taxon>Bacillati</taxon>
        <taxon>Bacillota</taxon>
        <taxon>Clostridia</taxon>
        <taxon>Eubacteriales</taxon>
        <taxon>Clostridiaceae</taxon>
        <taxon>Clostridium</taxon>
    </lineage>
</organism>
<evidence type="ECO:0000256" key="2">
    <source>
        <dbReference type="ARBA" id="ARBA00022448"/>
    </source>
</evidence>
<dbReference type="GO" id="GO:0015649">
    <property type="term" value="F:2-keto-3-deoxygluconate:proton symporter activity"/>
    <property type="evidence" value="ECO:0007669"/>
    <property type="project" value="InterPro"/>
</dbReference>
<keyword evidence="4" id="KW-0762">Sugar transport</keyword>
<dbReference type="Pfam" id="PF03812">
    <property type="entry name" value="KdgT"/>
    <property type="match status" value="1"/>
</dbReference>
<gene>
    <name evidence="10" type="primary">kdgT_1</name>
    <name evidence="10" type="ORF">CLOSAC_12000</name>
</gene>
<dbReference type="GO" id="GO:0016020">
    <property type="term" value="C:membrane"/>
    <property type="evidence" value="ECO:0007669"/>
    <property type="project" value="InterPro"/>
</dbReference>
<evidence type="ECO:0000256" key="1">
    <source>
        <dbReference type="ARBA" id="ARBA00006430"/>
    </source>
</evidence>
<feature type="transmembrane region" description="Helical" evidence="9">
    <location>
        <begin position="105"/>
        <end position="127"/>
    </location>
</feature>
<name>A0A1S8NCX5_CLOSA</name>
<keyword evidence="3" id="KW-1003">Cell membrane</keyword>
<evidence type="ECO:0000256" key="5">
    <source>
        <dbReference type="ARBA" id="ARBA00022692"/>
    </source>
</evidence>
<feature type="transmembrane region" description="Helical" evidence="9">
    <location>
        <begin position="139"/>
        <end position="160"/>
    </location>
</feature>
<keyword evidence="6" id="KW-0769">Symport</keyword>
<protein>
    <submittedName>
        <fullName evidence="10">2-keto-3-deoxygluconate permease</fullName>
    </submittedName>
</protein>
<dbReference type="Proteomes" id="UP000191154">
    <property type="component" value="Unassembled WGS sequence"/>
</dbReference>
<accession>A0A1S8NCX5</accession>
<evidence type="ECO:0000256" key="3">
    <source>
        <dbReference type="ARBA" id="ARBA00022475"/>
    </source>
</evidence>